<feature type="chain" id="PRO_5021302929" evidence="1">
    <location>
        <begin position="24"/>
        <end position="751"/>
    </location>
</feature>
<comment type="caution">
    <text evidence="2">The sequence shown here is derived from an EMBL/GenBank/DDBJ whole genome shotgun (WGS) entry which is preliminary data.</text>
</comment>
<dbReference type="OrthoDB" id="604691at2"/>
<keyword evidence="1" id="KW-0732">Signal</keyword>
<keyword evidence="2" id="KW-0121">Carboxypeptidase</keyword>
<dbReference type="InterPro" id="IPR043741">
    <property type="entry name" value="DUF5686"/>
</dbReference>
<dbReference type="RefSeq" id="WP_135526875.1">
    <property type="nucleotide sequence ID" value="NZ_SRLH01000006.1"/>
</dbReference>
<sequence>MVLKKLFFLPLFIFSLIATHAIAQVQTISTDSIIRRTIYNKTVNNPPAFEFTAYNKLIITADPDLIEGNIDSVFVTKRSRKIFSRIDSSDCVFKKIISKQHLYVTEKISKFRHSGQILKETILATRMAGFKEPIFEYFSLQLQPFSLYDDTYSLVEKEYPSPISQKGYRQYNYTYAGTVWLENRLVHKITFAPKKKTKTGKLEGILYLDSEKLSIAKAELKVNGLLRIKSNHDFKFDPILKNWFPSQASLLIKKGNSTTPIKIFGETITFEGTNPKLNPEGKKFASDFIEIQSDSKYYEPRFNSYFKLKHPDIAIEINETAIAKKENLWYTYFNDSTDVRSNPTYVSLDSLVEKRKIENKIRIGRKVIKGYYPIGFFDVDLRYLLRYNNYEGFRLGLGGITNDKLSKIFKMEGYYAYGTKDGIFKGYISNALRLNNHTETWLGVSYRDDVAEIANANFEIDKRSFKIYDPRPFNISTFYNHVTWRGFVETKIIPKTESIWQITQSNIIPKFNYQFEHQGQLYTDFRATIVTASLQWNPFSQYMQTPNGKIEIDKKFPKFTFQFSKTLPALWKNSFDFGKVDVRFDYQKKFNSNHKLSFLFEGGYAFGDIPITHVYNHSPNNLTKDKILQRITFAGKDSFETMYFNEFFSNKYAFLELEHQFPKWIISQKIKPVFSLATKYGIGALDNASQHKSIAFKTLEKGYMESGFELNQIYKGLGFVAFYRYGPNHMPHFEDNIALKLSVKIDLGFNN</sequence>
<keyword evidence="2" id="KW-0378">Hydrolase</keyword>
<dbReference type="AlphaFoldDB" id="A0A4Z0L806"/>
<reference evidence="2 3" key="1">
    <citation type="submission" date="2019-04" db="EMBL/GenBank/DDBJ databases">
        <title>Flavobacterium sp. strain DS2-A Genome sequencing and assembly.</title>
        <authorList>
            <person name="Kim I."/>
        </authorList>
    </citation>
    <scope>NUCLEOTIDE SEQUENCE [LARGE SCALE GENOMIC DNA]</scope>
    <source>
        <strain evidence="2 3">DS2-A</strain>
    </source>
</reference>
<name>A0A4Z0L806_9FLAO</name>
<evidence type="ECO:0000256" key="1">
    <source>
        <dbReference type="SAM" id="SignalP"/>
    </source>
</evidence>
<organism evidence="2 3">
    <name type="scientific">Flavobacterium humi</name>
    <dbReference type="NCBI Taxonomy" id="2562683"/>
    <lineage>
        <taxon>Bacteria</taxon>
        <taxon>Pseudomonadati</taxon>
        <taxon>Bacteroidota</taxon>
        <taxon>Flavobacteriia</taxon>
        <taxon>Flavobacteriales</taxon>
        <taxon>Flavobacteriaceae</taxon>
        <taxon>Flavobacterium</taxon>
    </lineage>
</organism>
<dbReference type="GO" id="GO:0004180">
    <property type="term" value="F:carboxypeptidase activity"/>
    <property type="evidence" value="ECO:0007669"/>
    <property type="project" value="UniProtKB-KW"/>
</dbReference>
<gene>
    <name evidence="2" type="ORF">E4635_11645</name>
</gene>
<dbReference type="Pfam" id="PF18939">
    <property type="entry name" value="DUF5686"/>
    <property type="match status" value="1"/>
</dbReference>
<proteinExistence type="predicted"/>
<feature type="signal peptide" evidence="1">
    <location>
        <begin position="1"/>
        <end position="23"/>
    </location>
</feature>
<keyword evidence="2" id="KW-0645">Protease</keyword>
<accession>A0A4Z0L806</accession>
<keyword evidence="3" id="KW-1185">Reference proteome</keyword>
<dbReference type="EMBL" id="SRLH01000006">
    <property type="protein sequence ID" value="TGD57270.1"/>
    <property type="molecule type" value="Genomic_DNA"/>
</dbReference>
<protein>
    <submittedName>
        <fullName evidence="2">Carboxypeptidase-like regulatory domain-containing protein</fullName>
    </submittedName>
</protein>
<dbReference type="Proteomes" id="UP000297407">
    <property type="component" value="Unassembled WGS sequence"/>
</dbReference>
<evidence type="ECO:0000313" key="3">
    <source>
        <dbReference type="Proteomes" id="UP000297407"/>
    </source>
</evidence>
<evidence type="ECO:0000313" key="2">
    <source>
        <dbReference type="EMBL" id="TGD57270.1"/>
    </source>
</evidence>